<feature type="domain" description="Helicase HerA central" evidence="7">
    <location>
        <begin position="161"/>
        <end position="353"/>
    </location>
</feature>
<dbReference type="PANTHER" id="PTHR42957:SF1">
    <property type="entry name" value="HELICASE MJ1565-RELATED"/>
    <property type="match status" value="1"/>
</dbReference>
<proteinExistence type="predicted"/>
<organism evidence="9 10">
    <name type="scientific">Enterococcus gallinarum</name>
    <dbReference type="NCBI Taxonomy" id="1353"/>
    <lineage>
        <taxon>Bacteria</taxon>
        <taxon>Bacillati</taxon>
        <taxon>Bacillota</taxon>
        <taxon>Bacilli</taxon>
        <taxon>Lactobacillales</taxon>
        <taxon>Enterococcaceae</taxon>
        <taxon>Enterococcus</taxon>
    </lineage>
</organism>
<dbReference type="PANTHER" id="PTHR42957">
    <property type="entry name" value="HELICASE MJ1565-RELATED"/>
    <property type="match status" value="1"/>
</dbReference>
<evidence type="ECO:0000259" key="7">
    <source>
        <dbReference type="Pfam" id="PF01935"/>
    </source>
</evidence>
<gene>
    <name evidence="9" type="ORF">GTI89_13955</name>
</gene>
<protein>
    <submittedName>
        <fullName evidence="9">DUF853 family protein</fullName>
    </submittedName>
</protein>
<dbReference type="GO" id="GO:0004386">
    <property type="term" value="F:helicase activity"/>
    <property type="evidence" value="ECO:0007669"/>
    <property type="project" value="UniProtKB-KW"/>
</dbReference>
<evidence type="ECO:0000256" key="6">
    <source>
        <dbReference type="ARBA" id="ARBA00023235"/>
    </source>
</evidence>
<dbReference type="SUPFAM" id="SSF52540">
    <property type="entry name" value="P-loop containing nucleoside triphosphate hydrolases"/>
    <property type="match status" value="1"/>
</dbReference>
<dbReference type="GO" id="GO:0005524">
    <property type="term" value="F:ATP binding"/>
    <property type="evidence" value="ECO:0007669"/>
    <property type="project" value="UniProtKB-KW"/>
</dbReference>
<reference evidence="9 10" key="1">
    <citation type="submission" date="2019-04" db="EMBL/GenBank/DDBJ databases">
        <title>Step-wise assembly of the neonatal virome modulated by breast feeding.</title>
        <authorList>
            <person name="Liang G."/>
            <person name="Bushman F."/>
        </authorList>
    </citation>
    <scope>NUCLEOTIDE SEQUENCE [LARGE SCALE GENOMIC DNA]</scope>
    <source>
        <strain evidence="9 10">E3404</strain>
    </source>
</reference>
<dbReference type="InterPro" id="IPR002789">
    <property type="entry name" value="HerA_central"/>
</dbReference>
<evidence type="ECO:0000256" key="5">
    <source>
        <dbReference type="ARBA" id="ARBA00023125"/>
    </source>
</evidence>
<dbReference type="Gene3D" id="3.40.50.300">
    <property type="entry name" value="P-loop containing nucleotide triphosphate hydrolases"/>
    <property type="match status" value="2"/>
</dbReference>
<dbReference type="InterPro" id="IPR033186">
    <property type="entry name" value="HerA_C"/>
</dbReference>
<dbReference type="Proteomes" id="UP000439965">
    <property type="component" value="Unassembled WGS sequence"/>
</dbReference>
<dbReference type="GO" id="GO:0016787">
    <property type="term" value="F:hydrolase activity"/>
    <property type="evidence" value="ECO:0007669"/>
    <property type="project" value="UniProtKB-KW"/>
</dbReference>
<dbReference type="RefSeq" id="WP_160806157.1">
    <property type="nucleotide sequence ID" value="NZ_JBDKAY010000018.1"/>
</dbReference>
<feature type="domain" description="Helicase HerA-like C-terminal" evidence="8">
    <location>
        <begin position="418"/>
        <end position="516"/>
    </location>
</feature>
<accession>A0A6I4XU04</accession>
<dbReference type="InterPro" id="IPR008571">
    <property type="entry name" value="HerA-like"/>
</dbReference>
<keyword evidence="5" id="KW-0238">DNA-binding</keyword>
<evidence type="ECO:0000256" key="4">
    <source>
        <dbReference type="ARBA" id="ARBA00022840"/>
    </source>
</evidence>
<sequence>MMKIDSFFNVADKSNYYLGMISQVNRSYSTIQIENLSLLSYRKLRTDILSPNTINFYVLIDSSNGLFFGEIFQSKVPNSDSVHEMLTNGLQEKIFPEISIDILGYIPLGEKYFKLNGTNTVGITDKVYIANEKAIELFIESIEVDPEREKQMSYFANLAFSSQSYPIKLQPQTLFNRHLMTVGTTNSGKSTSALSILDKLINDKIRTLIIDPTGEYCDSFTKEEVDKYILGEDAFISSSALSMQQWSILFETNDGTQPAVLASAISSLRYQKKNNLSGIYEKFEKKVDVVTQHMASLSPSDKEFEVCFLSEQVANEAIKREKRGKDYYFIYDDFNFNSNQYLVQKIDYKLSNTSFLNFFNSDNQGLLDIVDYWSSNDTRKSLYINTSRIGTTDEVGGMIVDLITNHLINLSKDKINPFIIFIDEIHRYTKSVSNEGFSFCTGLNIIAREGRKKGIFLFLTTQNPNDVDKILLGQIGTLLVHRLTAPDELKAIQNHLSENQIGQIKKLNTGEAVLTSINLLKDLYITVSKCSRSHNNNTPSLLYNSKIDAE</sequence>
<evidence type="ECO:0000256" key="3">
    <source>
        <dbReference type="ARBA" id="ARBA00022806"/>
    </source>
</evidence>
<dbReference type="InterPro" id="IPR027417">
    <property type="entry name" value="P-loop_NTPase"/>
</dbReference>
<dbReference type="GO" id="GO:0003677">
    <property type="term" value="F:DNA binding"/>
    <property type="evidence" value="ECO:0007669"/>
    <property type="project" value="UniProtKB-KW"/>
</dbReference>
<keyword evidence="1" id="KW-0547">Nucleotide-binding</keyword>
<dbReference type="EMBL" id="WVTI01000016">
    <property type="protein sequence ID" value="MXS27160.1"/>
    <property type="molecule type" value="Genomic_DNA"/>
</dbReference>
<evidence type="ECO:0000256" key="2">
    <source>
        <dbReference type="ARBA" id="ARBA00022801"/>
    </source>
</evidence>
<dbReference type="Pfam" id="PF05872">
    <property type="entry name" value="HerA_C"/>
    <property type="match status" value="1"/>
</dbReference>
<dbReference type="AlphaFoldDB" id="A0A6I4XU04"/>
<keyword evidence="2" id="KW-0378">Hydrolase</keyword>
<evidence type="ECO:0000259" key="8">
    <source>
        <dbReference type="Pfam" id="PF05872"/>
    </source>
</evidence>
<comment type="caution">
    <text evidence="9">The sequence shown here is derived from an EMBL/GenBank/DDBJ whole genome shotgun (WGS) entry which is preliminary data.</text>
</comment>
<evidence type="ECO:0000313" key="9">
    <source>
        <dbReference type="EMBL" id="MXS27160.1"/>
    </source>
</evidence>
<keyword evidence="3" id="KW-0347">Helicase</keyword>
<keyword evidence="6" id="KW-0413">Isomerase</keyword>
<keyword evidence="4" id="KW-0067">ATP-binding</keyword>
<evidence type="ECO:0000256" key="1">
    <source>
        <dbReference type="ARBA" id="ARBA00022741"/>
    </source>
</evidence>
<dbReference type="Pfam" id="PF01935">
    <property type="entry name" value="DUF87"/>
    <property type="match status" value="1"/>
</dbReference>
<evidence type="ECO:0000313" key="10">
    <source>
        <dbReference type="Proteomes" id="UP000439965"/>
    </source>
</evidence>
<name>A0A6I4XU04_ENTGA</name>